<evidence type="ECO:0000313" key="1">
    <source>
        <dbReference type="EMBL" id="KKM95076.1"/>
    </source>
</evidence>
<sequence>MNLPADVFNAVEWLISQGFTRDGAIEEIEERYRLLIPQDIKDRIPR</sequence>
<organism evidence="1">
    <name type="scientific">marine sediment metagenome</name>
    <dbReference type="NCBI Taxonomy" id="412755"/>
    <lineage>
        <taxon>unclassified sequences</taxon>
        <taxon>metagenomes</taxon>
        <taxon>ecological metagenomes</taxon>
    </lineage>
</organism>
<dbReference type="AlphaFoldDB" id="A0A0F9M6Y1"/>
<reference evidence="1" key="1">
    <citation type="journal article" date="2015" name="Nature">
        <title>Complex archaea that bridge the gap between prokaryotes and eukaryotes.</title>
        <authorList>
            <person name="Spang A."/>
            <person name="Saw J.H."/>
            <person name="Jorgensen S.L."/>
            <person name="Zaremba-Niedzwiedzka K."/>
            <person name="Martijn J."/>
            <person name="Lind A.E."/>
            <person name="van Eijk R."/>
            <person name="Schleper C."/>
            <person name="Guy L."/>
            <person name="Ettema T.J."/>
        </authorList>
    </citation>
    <scope>NUCLEOTIDE SEQUENCE</scope>
</reference>
<dbReference type="EMBL" id="LAZR01006055">
    <property type="protein sequence ID" value="KKM95076.1"/>
    <property type="molecule type" value="Genomic_DNA"/>
</dbReference>
<comment type="caution">
    <text evidence="1">The sequence shown here is derived from an EMBL/GenBank/DDBJ whole genome shotgun (WGS) entry which is preliminary data.</text>
</comment>
<name>A0A0F9M6Y1_9ZZZZ</name>
<gene>
    <name evidence="1" type="ORF">LCGC14_1191770</name>
</gene>
<accession>A0A0F9M6Y1</accession>
<proteinExistence type="predicted"/>
<protein>
    <submittedName>
        <fullName evidence="1">Uncharacterized protein</fullName>
    </submittedName>
</protein>